<comment type="caution">
    <text evidence="4">The sequence shown here is derived from an EMBL/GenBank/DDBJ whole genome shotgun (WGS) entry which is preliminary data.</text>
</comment>
<dbReference type="Pfam" id="PF00211">
    <property type="entry name" value="Guanylate_cyc"/>
    <property type="match status" value="1"/>
</dbReference>
<feature type="transmembrane region" description="Helical" evidence="2">
    <location>
        <begin position="61"/>
        <end position="80"/>
    </location>
</feature>
<evidence type="ECO:0000256" key="2">
    <source>
        <dbReference type="SAM" id="Phobius"/>
    </source>
</evidence>
<sequence>MLESRNLGNSFSSGTVVDDLTFVIRDLQYSSVLDVPFYKQILHQLYSFFGKINVSVSTPTFLGYIYYIIFIMQSFLPAFLIDCDDLWPKDSLMTMIMYVIGYVFQGPHNSIKSARVPMSLVVAIIFLVLILVLIFRAKIFQKIGRVASAETKFILFTYKYIMPLFCPHLMVGVAISFDKIINDKKIGLNIAQIILSIIIFALYIFLLCTVICPRVLLEDTPSHEWFPYITVAGTVNTTLISLISNIAGCVEGKNRTGCSIFMLIESAVFGFTVFYTNSVIKMIIGVVSSATCIASAVTSLLVTIDLFLSKPISPEILFVVSVIVYIILIICLRLIKQNKITKLMLFLDDLMVSGETSRDILEQKYTSPSKILIDLPSAIELWHPYLLSFEIFDFAISKWSDNFNILILYARILSFFPNKNLQLMVVASMISKLPEKSSRNSYLYQFRHLSRTRQTSMTKVVLEKLEQINSKKEIIMVLMRQFWENILQKNIVNFWTDSDRVHDHISELDSILAQLVDDYPNNYKVLQAYLDFVQNIKRDHLEARDITKKIESLKKNVQIKSDLALELALLVFPNLHNYLQVVEQPTQEIPSYLDENDNLDNSFPPKESENNENEHKEEENQLEEDHKEEESKKTESNENTDQNQNKNSEVEEEDDEESRNKNITTEQDEDIQVQCALSELIKRSKLGCIWFECIFVVLMTILSIVLFYLFYDYYIDNFVDRQKKAIDFLEEIDMLVYELNFFTVNNVILPLTFIDSGEIIPGLSIENRDEYTRNLATKLWDAGRIPPFSLSTNVSVNLLTAVKERFSQMIVSLSLLDNDDPYVQQINYLFSGELVGGLYSIKDIATQELLIAQDILKYNEPSHYFKDNNLFTRLKNYYLLIYQQFSKMADLSRLYASSSFDSGMDKLNEKMILVILMTILLITLPYLLQLFLLKIQSDSIAESFTYFPNTEIRSIINKYGKSSSKNMDEDLTQVAALSHFGRNNHLSTTLVVLTFLSSFLVLIICSLVIYFTARGFIDNAASISNGIYTLSPAFASLTIAFSQCLRFYMITHWKNPPICFLNTSLDANPFATIGENMTDLLQQGIGMLFLSLSSFSSGMWSQDGGVNAFFKDQGKSFDVFEDVFPRDTTIVGHDKSIFEKMATASFVESVDLAIGHLSSVLFYQYSSAPEHITACLTGQTDKFAETFKPFTEVYDGMPALIYWFSNFSEINRTRIYFDLVEKNVLNQIGSYKSTGQICFIIVIVWQILACFFMILYMIDRNWKIKQSLRFYHFIKPEIILQNQNVLKLIDSGRQISQSDDIVNSNSDYIVSQIDQGVVVTEKNLTITNYNPSFAQRVQMIDDNLNGIPLTDLILKSNNDKTWENFIQHVNDALSGRYKCQFSENISVQLKSGQLAHFNCTATCLTPNGIPNEGEHSAIDKVAFLFDDNVEIFMREQMINQEKKHLTDMLANVMPSRIVHNFEASGEGMSFVVQSVSIGSIRVQALKKFNPETSEEFTFYNEIFSRFDEEIKEFDLLMKVHTFVHTYTYIGGLFSEVNKPERHAEESIKFALKLIKLIPEFSEKYGAEIHLTFGVHTGGPVVAGVMSLSKPTFQIIGPISEMANQLKSKGVLDQICISRAVYELIFSAGFNVQERGDMTIRGGKVIPTYLVRI</sequence>
<feature type="transmembrane region" description="Helical" evidence="2">
    <location>
        <begin position="283"/>
        <end position="304"/>
    </location>
</feature>
<dbReference type="Proteomes" id="UP001470230">
    <property type="component" value="Unassembled WGS sequence"/>
</dbReference>
<feature type="compositionally biased region" description="Basic and acidic residues" evidence="1">
    <location>
        <begin position="606"/>
        <end position="636"/>
    </location>
</feature>
<feature type="transmembrane region" description="Helical" evidence="2">
    <location>
        <begin position="114"/>
        <end position="135"/>
    </location>
</feature>
<gene>
    <name evidence="4" type="ORF">M9Y10_008212</name>
</gene>
<feature type="transmembrane region" description="Helical" evidence="2">
    <location>
        <begin position="316"/>
        <end position="335"/>
    </location>
</feature>
<keyword evidence="2" id="KW-1133">Transmembrane helix</keyword>
<feature type="transmembrane region" description="Helical" evidence="2">
    <location>
        <begin position="689"/>
        <end position="711"/>
    </location>
</feature>
<feature type="domain" description="Guanylate cyclase" evidence="3">
    <location>
        <begin position="1471"/>
        <end position="1606"/>
    </location>
</feature>
<proteinExistence type="predicted"/>
<accession>A0ABR2IYB2</accession>
<evidence type="ECO:0000313" key="5">
    <source>
        <dbReference type="Proteomes" id="UP001470230"/>
    </source>
</evidence>
<feature type="transmembrane region" description="Helical" evidence="2">
    <location>
        <begin position="911"/>
        <end position="933"/>
    </location>
</feature>
<keyword evidence="2" id="KW-0472">Membrane</keyword>
<dbReference type="CDD" id="cd07302">
    <property type="entry name" value="CHD"/>
    <property type="match status" value="1"/>
</dbReference>
<feature type="transmembrane region" description="Helical" evidence="2">
    <location>
        <begin position="259"/>
        <end position="276"/>
    </location>
</feature>
<feature type="region of interest" description="Disordered" evidence="1">
    <location>
        <begin position="591"/>
        <end position="665"/>
    </location>
</feature>
<evidence type="ECO:0000259" key="3">
    <source>
        <dbReference type="PROSITE" id="PS50125"/>
    </source>
</evidence>
<dbReference type="Gene3D" id="3.30.70.1230">
    <property type="entry name" value="Nucleotide cyclase"/>
    <property type="match status" value="1"/>
</dbReference>
<dbReference type="SUPFAM" id="SSF55073">
    <property type="entry name" value="Nucleotide cyclase"/>
    <property type="match status" value="1"/>
</dbReference>
<feature type="transmembrane region" description="Helical" evidence="2">
    <location>
        <begin position="189"/>
        <end position="213"/>
    </location>
</feature>
<feature type="transmembrane region" description="Helical" evidence="2">
    <location>
        <begin position="1237"/>
        <end position="1258"/>
    </location>
</feature>
<reference evidence="4 5" key="1">
    <citation type="submission" date="2024-04" db="EMBL/GenBank/DDBJ databases">
        <title>Tritrichomonas musculus Genome.</title>
        <authorList>
            <person name="Alves-Ferreira E."/>
            <person name="Grigg M."/>
            <person name="Lorenzi H."/>
            <person name="Galac M."/>
        </authorList>
    </citation>
    <scope>NUCLEOTIDE SEQUENCE [LARGE SCALE GENOMIC DNA]</scope>
    <source>
        <strain evidence="4 5">EAF2021</strain>
    </source>
</reference>
<feature type="transmembrane region" description="Helical" evidence="2">
    <location>
        <begin position="1025"/>
        <end position="1045"/>
    </location>
</feature>
<dbReference type="Pfam" id="PF25474">
    <property type="entry name" value="TPR_TmcB"/>
    <property type="match status" value="1"/>
</dbReference>
<dbReference type="EMBL" id="JAPFFF010000014">
    <property type="protein sequence ID" value="KAK8870332.1"/>
    <property type="molecule type" value="Genomic_DNA"/>
</dbReference>
<evidence type="ECO:0000313" key="4">
    <source>
        <dbReference type="EMBL" id="KAK8870332.1"/>
    </source>
</evidence>
<keyword evidence="5" id="KW-1185">Reference proteome</keyword>
<dbReference type="InterPro" id="IPR001054">
    <property type="entry name" value="A/G_cyclase"/>
</dbReference>
<dbReference type="InterPro" id="IPR029787">
    <property type="entry name" value="Nucleotide_cyclase"/>
</dbReference>
<feature type="transmembrane region" description="Helical" evidence="2">
    <location>
        <begin position="990"/>
        <end position="1013"/>
    </location>
</feature>
<dbReference type="InterPro" id="IPR057352">
    <property type="entry name" value="TPR_TmcB/C"/>
</dbReference>
<keyword evidence="2" id="KW-0812">Transmembrane</keyword>
<feature type="transmembrane region" description="Helical" evidence="2">
    <location>
        <begin position="156"/>
        <end position="177"/>
    </location>
</feature>
<protein>
    <recommendedName>
        <fullName evidence="3">Guanylate cyclase domain-containing protein</fullName>
    </recommendedName>
</protein>
<dbReference type="PROSITE" id="PS50125">
    <property type="entry name" value="GUANYLATE_CYCLASE_2"/>
    <property type="match status" value="1"/>
</dbReference>
<dbReference type="PANTHER" id="PTHR45655">
    <property type="entry name" value="GUANYLATE CYCLASE SOLUBLE SUBUNIT BETA-2"/>
    <property type="match status" value="1"/>
</dbReference>
<dbReference type="SMART" id="SM00044">
    <property type="entry name" value="CYCc"/>
    <property type="match status" value="1"/>
</dbReference>
<name>A0ABR2IYB2_9EUKA</name>
<organism evidence="4 5">
    <name type="scientific">Tritrichomonas musculus</name>
    <dbReference type="NCBI Taxonomy" id="1915356"/>
    <lineage>
        <taxon>Eukaryota</taxon>
        <taxon>Metamonada</taxon>
        <taxon>Parabasalia</taxon>
        <taxon>Tritrichomonadida</taxon>
        <taxon>Tritrichomonadidae</taxon>
        <taxon>Tritrichomonas</taxon>
    </lineage>
</organism>
<feature type="transmembrane region" description="Helical" evidence="2">
    <location>
        <begin position="225"/>
        <end position="247"/>
    </location>
</feature>
<evidence type="ECO:0000256" key="1">
    <source>
        <dbReference type="SAM" id="MobiDB-lite"/>
    </source>
</evidence>
<dbReference type="PANTHER" id="PTHR45655:SF13">
    <property type="entry name" value="SOLUBLE GUANYLATE CYCLASE GCY-32-RELATED"/>
    <property type="match status" value="1"/>
</dbReference>